<dbReference type="FunCoup" id="A0A1W4XHD5">
    <property type="interactions" value="1515"/>
</dbReference>
<dbReference type="InParanoid" id="A0A1W4XHD5"/>
<dbReference type="PANTHER" id="PTHR12450:SF14">
    <property type="entry name" value="GLYCOSAMINOGLYCAN XYLOSYLKINASE"/>
    <property type="match status" value="1"/>
</dbReference>
<dbReference type="InterPro" id="IPR024869">
    <property type="entry name" value="FAM20"/>
</dbReference>
<dbReference type="RefSeq" id="XP_018331863.1">
    <property type="nucleotide sequence ID" value="XM_018476361.2"/>
</dbReference>
<reference evidence="11" key="1">
    <citation type="submission" date="2025-08" db="UniProtKB">
        <authorList>
            <consortium name="RefSeq"/>
        </authorList>
    </citation>
    <scope>IDENTIFICATION</scope>
    <source>
        <tissue evidence="11">Entire body</tissue>
    </source>
</reference>
<dbReference type="KEGG" id="apln:108741535"/>
<dbReference type="PANTHER" id="PTHR12450">
    <property type="entry name" value="DENTIN MATRIX PROTEIN 4 PROTEIN FAM20"/>
    <property type="match status" value="1"/>
</dbReference>
<dbReference type="GO" id="GO:0005794">
    <property type="term" value="C:Golgi apparatus"/>
    <property type="evidence" value="ECO:0007669"/>
    <property type="project" value="UniProtKB-SubCell"/>
</dbReference>
<keyword evidence="7" id="KW-0067">ATP-binding</keyword>
<evidence type="ECO:0000256" key="7">
    <source>
        <dbReference type="PIRSR" id="PIRSR624869-2"/>
    </source>
</evidence>
<sequence>MFKRKQIFLLFALFTLSFLLVLIVLIKKLPSTESKVKIKVNNIEELILEEAHQLSNYFKTKRSINETAIKIFINELNKIVISKNTTEPLWNIARSWVSKTQLYNMSSIYLGDVIYALKSNKILKADIDSRGTQLKLFLTLEGNQGAIFKPKWYNKEKIIHGPVYSGKDRYNSEIVAFYLSGILQKPLVPPCSIRKISLQKDIRPVATARLKDTIIFVNETTCVYGICYYCNEKEPACEENGLLTGAIILNINTTFNIYKSPWRRTYRNRKKAPWEENEHHYCQAVQNKLPEKRILDLIEVAIFDFLIQNGDRHRYETLQDTILLVDNGKGLGNPFKDHIDILAPLYQCCRLRKSMWTTLQNLSGGRIKEYLQQMPYVYELITHHHLDAIERRLLIVYATIQYCKKRDKLKLI</sequence>
<dbReference type="InterPro" id="IPR009581">
    <property type="entry name" value="FAM20_C"/>
</dbReference>
<keyword evidence="3" id="KW-0333">Golgi apparatus</keyword>
<comment type="subcellular location">
    <subcellularLocation>
        <location evidence="1">Golgi apparatus</location>
    </subcellularLocation>
</comment>
<accession>A0A1W4XHD5</accession>
<evidence type="ECO:0000313" key="11">
    <source>
        <dbReference type="RefSeq" id="XP_018331863.1"/>
    </source>
</evidence>
<keyword evidence="5" id="KW-0325">Glycoprotein</keyword>
<dbReference type="GeneID" id="108741535"/>
<dbReference type="Proteomes" id="UP000192223">
    <property type="component" value="Unplaced"/>
</dbReference>
<dbReference type="GO" id="GO:0005524">
    <property type="term" value="F:ATP binding"/>
    <property type="evidence" value="ECO:0007669"/>
    <property type="project" value="UniProtKB-KW"/>
</dbReference>
<name>A0A1W4XHD5_AGRPL</name>
<dbReference type="Pfam" id="PF06702">
    <property type="entry name" value="Fam20C"/>
    <property type="match status" value="1"/>
</dbReference>
<dbReference type="OrthoDB" id="8583677at2759"/>
<feature type="binding site" evidence="7">
    <location>
        <position position="133"/>
    </location>
    <ligand>
        <name>ATP</name>
        <dbReference type="ChEBI" id="CHEBI:30616"/>
    </ligand>
</feature>
<feature type="domain" description="FAM20 C-terminal" evidence="9">
    <location>
        <begin position="219"/>
        <end position="408"/>
    </location>
</feature>
<feature type="binding site" evidence="8">
    <location>
        <position position="326"/>
    </location>
    <ligand>
        <name>Mn(2+)</name>
        <dbReference type="ChEBI" id="CHEBI:29035"/>
    </ligand>
</feature>
<evidence type="ECO:0000259" key="9">
    <source>
        <dbReference type="Pfam" id="PF06702"/>
    </source>
</evidence>
<comment type="similarity">
    <text evidence="2">Belongs to the FAM20 family.</text>
</comment>
<proteinExistence type="inferred from homology"/>
<gene>
    <name evidence="11" type="primary">LOC108741535</name>
</gene>
<keyword evidence="8" id="KW-0479">Metal-binding</keyword>
<evidence type="ECO:0000256" key="4">
    <source>
        <dbReference type="ARBA" id="ARBA00023157"/>
    </source>
</evidence>
<evidence type="ECO:0000256" key="3">
    <source>
        <dbReference type="ARBA" id="ARBA00023034"/>
    </source>
</evidence>
<keyword evidence="8" id="KW-0464">Manganese</keyword>
<evidence type="ECO:0000256" key="6">
    <source>
        <dbReference type="PIRSR" id="PIRSR624869-1"/>
    </source>
</evidence>
<evidence type="ECO:0000256" key="8">
    <source>
        <dbReference type="PIRSR" id="PIRSR624869-3"/>
    </source>
</evidence>
<feature type="binding site" evidence="7">
    <location>
        <position position="316"/>
    </location>
    <ligand>
        <name>ATP</name>
        <dbReference type="ChEBI" id="CHEBI:30616"/>
    </ligand>
</feature>
<protein>
    <submittedName>
        <fullName evidence="11">Glycosaminoglycan xylosylkinase homolog</fullName>
    </submittedName>
</protein>
<dbReference type="STRING" id="224129.A0A1W4XHD5"/>
<comment type="cofactor">
    <cofactor evidence="8">
        <name>Mn(2+)</name>
        <dbReference type="ChEBI" id="CHEBI:29035"/>
    </cofactor>
</comment>
<feature type="active site" evidence="6">
    <location>
        <position position="311"/>
    </location>
</feature>
<dbReference type="AlphaFoldDB" id="A0A1W4XHD5"/>
<evidence type="ECO:0000313" key="10">
    <source>
        <dbReference type="Proteomes" id="UP000192223"/>
    </source>
</evidence>
<keyword evidence="4" id="KW-1015">Disulfide bond</keyword>
<keyword evidence="7" id="KW-0547">Nucleotide-binding</keyword>
<feature type="binding site" evidence="7">
    <location>
        <position position="326"/>
    </location>
    <ligand>
        <name>ATP</name>
        <dbReference type="ChEBI" id="CHEBI:30616"/>
    </ligand>
</feature>
<evidence type="ECO:0000256" key="1">
    <source>
        <dbReference type="ARBA" id="ARBA00004555"/>
    </source>
</evidence>
<dbReference type="GO" id="GO:0046872">
    <property type="term" value="F:metal ion binding"/>
    <property type="evidence" value="ECO:0007669"/>
    <property type="project" value="UniProtKB-KW"/>
</dbReference>
<organism evidence="10 11">
    <name type="scientific">Agrilus planipennis</name>
    <name type="common">Emerald ash borer</name>
    <name type="synonym">Agrilus marcopoli</name>
    <dbReference type="NCBI Taxonomy" id="224129"/>
    <lineage>
        <taxon>Eukaryota</taxon>
        <taxon>Metazoa</taxon>
        <taxon>Ecdysozoa</taxon>
        <taxon>Arthropoda</taxon>
        <taxon>Hexapoda</taxon>
        <taxon>Insecta</taxon>
        <taxon>Pterygota</taxon>
        <taxon>Neoptera</taxon>
        <taxon>Endopterygota</taxon>
        <taxon>Coleoptera</taxon>
        <taxon>Polyphaga</taxon>
        <taxon>Elateriformia</taxon>
        <taxon>Buprestoidea</taxon>
        <taxon>Buprestidae</taxon>
        <taxon>Agrilinae</taxon>
        <taxon>Agrilus</taxon>
    </lineage>
</organism>
<feature type="binding site" evidence="7">
    <location>
        <position position="149"/>
    </location>
    <ligand>
        <name>ATP</name>
        <dbReference type="ChEBI" id="CHEBI:30616"/>
    </ligand>
</feature>
<dbReference type="GO" id="GO:0016773">
    <property type="term" value="F:phosphotransferase activity, alcohol group as acceptor"/>
    <property type="evidence" value="ECO:0007669"/>
    <property type="project" value="TreeGrafter"/>
</dbReference>
<evidence type="ECO:0000256" key="2">
    <source>
        <dbReference type="ARBA" id="ARBA00006557"/>
    </source>
</evidence>
<feature type="binding site" evidence="8">
    <location>
        <position position="168"/>
    </location>
    <ligand>
        <name>Mn(2+)</name>
        <dbReference type="ChEBI" id="CHEBI:29035"/>
    </ligand>
</feature>
<keyword evidence="10" id="KW-1185">Reference proteome</keyword>
<evidence type="ECO:0000256" key="5">
    <source>
        <dbReference type="ARBA" id="ARBA00023180"/>
    </source>
</evidence>